<dbReference type="Proteomes" id="UP000826661">
    <property type="component" value="Chromosome VI"/>
</dbReference>
<dbReference type="EMBL" id="CP075869">
    <property type="protein sequence ID" value="QYT04796.1"/>
    <property type="molecule type" value="Genomic_DNA"/>
</dbReference>
<proteinExistence type="predicted"/>
<gene>
    <name evidence="1" type="ORF">H0G86_011699</name>
</gene>
<protein>
    <submittedName>
        <fullName evidence="1">Uncharacterized protein</fullName>
    </submittedName>
</protein>
<keyword evidence="2" id="KW-1185">Reference proteome</keyword>
<sequence length="101" mass="11493">MYVRMKQRKEQKGLACLIKGSVVQWMDIRKGPDMQQQRAEQSRTAYDMYVIDGLGVIQSNGNTQYNTCTAPDLLMPDTTQKSMQSRAYACTSTNMETWSPS</sequence>
<organism evidence="1 2">
    <name type="scientific">Trichoderma simmonsii</name>
    <dbReference type="NCBI Taxonomy" id="1491479"/>
    <lineage>
        <taxon>Eukaryota</taxon>
        <taxon>Fungi</taxon>
        <taxon>Dikarya</taxon>
        <taxon>Ascomycota</taxon>
        <taxon>Pezizomycotina</taxon>
        <taxon>Sordariomycetes</taxon>
        <taxon>Hypocreomycetidae</taxon>
        <taxon>Hypocreales</taxon>
        <taxon>Hypocreaceae</taxon>
        <taxon>Trichoderma</taxon>
    </lineage>
</organism>
<evidence type="ECO:0000313" key="1">
    <source>
        <dbReference type="EMBL" id="QYT04796.1"/>
    </source>
</evidence>
<reference evidence="1 2" key="1">
    <citation type="journal article" date="2021" name="BMC Genomics">
        <title>Telomere-to-telomere genome assembly of asparaginase-producing Trichoderma simmonsii.</title>
        <authorList>
            <person name="Chung D."/>
            <person name="Kwon Y.M."/>
            <person name="Yang Y."/>
        </authorList>
    </citation>
    <scope>NUCLEOTIDE SEQUENCE [LARGE SCALE GENOMIC DNA]</scope>
    <source>
        <strain evidence="1 2">GH-Sj1</strain>
    </source>
</reference>
<dbReference type="AlphaFoldDB" id="A0A8G0LS08"/>
<evidence type="ECO:0000313" key="2">
    <source>
        <dbReference type="Proteomes" id="UP000826661"/>
    </source>
</evidence>
<accession>A0A8G0LS08</accession>
<name>A0A8G0LS08_9HYPO</name>